<accession>D2V1N5</accession>
<reference evidence="2 3" key="1">
    <citation type="journal article" date="2010" name="Cell">
        <title>The genome of Naegleria gruberi illuminates early eukaryotic versatility.</title>
        <authorList>
            <person name="Fritz-Laylin L.K."/>
            <person name="Prochnik S.E."/>
            <person name="Ginger M.L."/>
            <person name="Dacks J.B."/>
            <person name="Carpenter M.L."/>
            <person name="Field M.C."/>
            <person name="Kuo A."/>
            <person name="Paredez A."/>
            <person name="Chapman J."/>
            <person name="Pham J."/>
            <person name="Shu S."/>
            <person name="Neupane R."/>
            <person name="Cipriano M."/>
            <person name="Mancuso J."/>
            <person name="Tu H."/>
            <person name="Salamov A."/>
            <person name="Lindquist E."/>
            <person name="Shapiro H."/>
            <person name="Lucas S."/>
            <person name="Grigoriev I.V."/>
            <person name="Cande W.Z."/>
            <person name="Fulton C."/>
            <person name="Rokhsar D.S."/>
            <person name="Dawson S.C."/>
        </authorList>
    </citation>
    <scope>NUCLEOTIDE SEQUENCE [LARGE SCALE GENOMIC DNA]</scope>
    <source>
        <strain evidence="2 3">NEG-M</strain>
    </source>
</reference>
<proteinExistence type="predicted"/>
<evidence type="ECO:0000313" key="3">
    <source>
        <dbReference type="Proteomes" id="UP000006671"/>
    </source>
</evidence>
<evidence type="ECO:0008006" key="4">
    <source>
        <dbReference type="Google" id="ProtNLM"/>
    </source>
</evidence>
<keyword evidence="3" id="KW-1185">Reference proteome</keyword>
<evidence type="ECO:0000313" key="2">
    <source>
        <dbReference type="EMBL" id="EFC49194.1"/>
    </source>
</evidence>
<dbReference type="GeneID" id="8855196"/>
<dbReference type="KEGG" id="ngr:NAEGRDRAFT_45926"/>
<feature type="region of interest" description="Disordered" evidence="1">
    <location>
        <begin position="122"/>
        <end position="141"/>
    </location>
</feature>
<dbReference type="VEuPathDB" id="AmoebaDB:NAEGRDRAFT_45926"/>
<organism evidence="3">
    <name type="scientific">Naegleria gruberi</name>
    <name type="common">Amoeba</name>
    <dbReference type="NCBI Taxonomy" id="5762"/>
    <lineage>
        <taxon>Eukaryota</taxon>
        <taxon>Discoba</taxon>
        <taxon>Heterolobosea</taxon>
        <taxon>Tetramitia</taxon>
        <taxon>Eutetramitia</taxon>
        <taxon>Vahlkampfiidae</taxon>
        <taxon>Naegleria</taxon>
    </lineage>
</organism>
<evidence type="ECO:0000256" key="1">
    <source>
        <dbReference type="SAM" id="MobiDB-lite"/>
    </source>
</evidence>
<dbReference type="Proteomes" id="UP000006671">
    <property type="component" value="Unassembled WGS sequence"/>
</dbReference>
<dbReference type="RefSeq" id="XP_002681938.1">
    <property type="nucleotide sequence ID" value="XM_002681892.1"/>
</dbReference>
<name>D2V1N5_NAEGR</name>
<protein>
    <recommendedName>
        <fullName evidence="4">F-box domain-containing protein</fullName>
    </recommendedName>
</protein>
<dbReference type="EMBL" id="GG738848">
    <property type="protein sequence ID" value="EFC49194.1"/>
    <property type="molecule type" value="Genomic_DNA"/>
</dbReference>
<dbReference type="InParanoid" id="D2V1N5"/>
<feature type="compositionally biased region" description="Acidic residues" evidence="1">
    <location>
        <begin position="127"/>
        <end position="139"/>
    </location>
</feature>
<gene>
    <name evidence="2" type="ORF">NAEGRDRAFT_45926</name>
</gene>
<dbReference type="AlphaFoldDB" id="D2V1N5"/>
<sequence>MLECKMTSDKLKLKKIKQWEQWFAGEIGHLHKVQSVESQNELKEKVLNRASYSFKNSNQQMNGRWEISAYCHLMEDLHLHHAFECDYDSCSFTIGLFGDLDQVNQSIKEDLMKYLDLPNNTSFKSEDSDEDFYDEEEEEDNRKYNPVELMTSQYVNSSVNTCVLNYIREKLGISSQVTNLELVAALVYIFPYDISVKSSDIVYEDVQFNDEEVEIDFTLNHTPKKSKERTYNEETDKDICCKPCEGRSIFDIGNDMLLQILSFLRFRYVATLSETSKTFYSAYLRSGWSFPIRMGKVIDSLSPILNKQGIERSLSVVRDARYYAFNTHPYFVQYLEVRYENIDYLSSVKTVMKVGNRTYSFEGFDDEGSSPYFTMDDITNGKVKKYYPKDHDFYCSNGDLVVRVEAIATLTNMFGYMDGKDLVEKFLELLPFENWRYVSEIRIGDEKKKPKPKRK</sequence>